<dbReference type="AlphaFoldDB" id="A0AAD7ZP63"/>
<reference evidence="1" key="2">
    <citation type="submission" date="2023-05" db="EMBL/GenBank/DDBJ databases">
        <authorList>
            <person name="Fouks B."/>
        </authorList>
    </citation>
    <scope>NUCLEOTIDE SEQUENCE</scope>
    <source>
        <strain evidence="1">Stay&amp;Tobe</strain>
        <tissue evidence="1">Testes</tissue>
    </source>
</reference>
<sequence length="81" mass="9479">MRTAEMNTLTAIVNKTRLDRLRNQDVREKCNIIDVETFIITRKREWNAHVDRTDDTRLIEAAKNLRPGGKKINGQTPQEME</sequence>
<reference evidence="1" key="1">
    <citation type="journal article" date="2023" name="IScience">
        <title>Live-bearing cockroach genome reveals convergent evolutionary mechanisms linked to viviparity in insects and beyond.</title>
        <authorList>
            <person name="Fouks B."/>
            <person name="Harrison M.C."/>
            <person name="Mikhailova A.A."/>
            <person name="Marchal E."/>
            <person name="English S."/>
            <person name="Carruthers M."/>
            <person name="Jennings E.C."/>
            <person name="Chiamaka E.L."/>
            <person name="Frigard R.A."/>
            <person name="Pippel M."/>
            <person name="Attardo G.M."/>
            <person name="Benoit J.B."/>
            <person name="Bornberg-Bauer E."/>
            <person name="Tobe S.S."/>
        </authorList>
    </citation>
    <scope>NUCLEOTIDE SEQUENCE</scope>
    <source>
        <strain evidence="1">Stay&amp;Tobe</strain>
    </source>
</reference>
<accession>A0AAD7ZP63</accession>
<evidence type="ECO:0000313" key="1">
    <source>
        <dbReference type="EMBL" id="KAJ9584032.1"/>
    </source>
</evidence>
<comment type="caution">
    <text evidence="1">The sequence shown here is derived from an EMBL/GenBank/DDBJ whole genome shotgun (WGS) entry which is preliminary data.</text>
</comment>
<gene>
    <name evidence="1" type="ORF">L9F63_021624</name>
</gene>
<dbReference type="Proteomes" id="UP001233999">
    <property type="component" value="Unassembled WGS sequence"/>
</dbReference>
<proteinExistence type="predicted"/>
<name>A0AAD7ZP63_DIPPU</name>
<keyword evidence="2" id="KW-1185">Reference proteome</keyword>
<protein>
    <submittedName>
        <fullName evidence="1">Uncharacterized protein</fullName>
    </submittedName>
</protein>
<dbReference type="EMBL" id="JASPKZ010007479">
    <property type="protein sequence ID" value="KAJ9584032.1"/>
    <property type="molecule type" value="Genomic_DNA"/>
</dbReference>
<evidence type="ECO:0000313" key="2">
    <source>
        <dbReference type="Proteomes" id="UP001233999"/>
    </source>
</evidence>
<organism evidence="1 2">
    <name type="scientific">Diploptera punctata</name>
    <name type="common">Pacific beetle cockroach</name>
    <dbReference type="NCBI Taxonomy" id="6984"/>
    <lineage>
        <taxon>Eukaryota</taxon>
        <taxon>Metazoa</taxon>
        <taxon>Ecdysozoa</taxon>
        <taxon>Arthropoda</taxon>
        <taxon>Hexapoda</taxon>
        <taxon>Insecta</taxon>
        <taxon>Pterygota</taxon>
        <taxon>Neoptera</taxon>
        <taxon>Polyneoptera</taxon>
        <taxon>Dictyoptera</taxon>
        <taxon>Blattodea</taxon>
        <taxon>Blaberoidea</taxon>
        <taxon>Blaberidae</taxon>
        <taxon>Diplopterinae</taxon>
        <taxon>Diploptera</taxon>
    </lineage>
</organism>